<evidence type="ECO:0000256" key="3">
    <source>
        <dbReference type="ARBA" id="ARBA00011738"/>
    </source>
</evidence>
<organism evidence="15">
    <name type="scientific">Odontomachus monticola</name>
    <name type="common">Trap-jaw ant</name>
    <dbReference type="NCBI Taxonomy" id="613454"/>
    <lineage>
        <taxon>Eukaryota</taxon>
        <taxon>Metazoa</taxon>
        <taxon>Ecdysozoa</taxon>
        <taxon>Arthropoda</taxon>
        <taxon>Hexapoda</taxon>
        <taxon>Insecta</taxon>
        <taxon>Pterygota</taxon>
        <taxon>Neoptera</taxon>
        <taxon>Endopterygota</taxon>
        <taxon>Hymenoptera</taxon>
        <taxon>Apocrita</taxon>
        <taxon>Aculeata</taxon>
        <taxon>Formicoidea</taxon>
        <taxon>Formicidae</taxon>
        <taxon>Ponerinae</taxon>
        <taxon>Ponerini</taxon>
        <taxon>Odontomachus</taxon>
    </lineage>
</organism>
<dbReference type="PRINTS" id="PR02007">
    <property type="entry name" value="ODORANTBPGP9"/>
</dbReference>
<evidence type="ECO:0000256" key="7">
    <source>
        <dbReference type="ARBA" id="ARBA00022525"/>
    </source>
</evidence>
<dbReference type="GO" id="GO:0005550">
    <property type="term" value="F:pheromone binding"/>
    <property type="evidence" value="ECO:0007669"/>
    <property type="project" value="UniProtKB-KW"/>
</dbReference>
<dbReference type="EMBL" id="FX985595">
    <property type="protein sequence ID" value="BBF97927.1"/>
    <property type="molecule type" value="mRNA"/>
</dbReference>
<dbReference type="InterPro" id="IPR006170">
    <property type="entry name" value="PBP/GOBP"/>
</dbReference>
<keyword evidence="5" id="KW-0813">Transport</keyword>
<evidence type="ECO:0000256" key="10">
    <source>
        <dbReference type="ARBA" id="ARBA00023106"/>
    </source>
</evidence>
<dbReference type="InterPro" id="IPR036728">
    <property type="entry name" value="PBP_GOBP_sf"/>
</dbReference>
<evidence type="ECO:0000313" key="15">
    <source>
        <dbReference type="EMBL" id="BBF97927.1"/>
    </source>
</evidence>
<protein>
    <recommendedName>
        <fullName evidence="4">Pheromone-binding protein Gp-9</fullName>
    </recommendedName>
    <alternativeName>
        <fullName evidence="13">Putative odorant-binding protein Gp-9</fullName>
    </alternativeName>
</protein>
<evidence type="ECO:0000256" key="4">
    <source>
        <dbReference type="ARBA" id="ARBA00018422"/>
    </source>
</evidence>
<dbReference type="GO" id="GO:0035176">
    <property type="term" value="P:social behavior"/>
    <property type="evidence" value="ECO:0007669"/>
    <property type="project" value="InterPro"/>
</dbReference>
<keyword evidence="7" id="KW-0964">Secreted</keyword>
<dbReference type="Pfam" id="PF01395">
    <property type="entry name" value="PBP_GOBP"/>
    <property type="match status" value="1"/>
</dbReference>
<proteinExistence type="evidence at transcript level"/>
<dbReference type="Gene3D" id="1.10.238.20">
    <property type="entry name" value="Pheromone/general odorant binding protein domain"/>
    <property type="match status" value="1"/>
</dbReference>
<dbReference type="GO" id="GO:0019236">
    <property type="term" value="P:response to pheromone"/>
    <property type="evidence" value="ECO:0007669"/>
    <property type="project" value="UniProtKB-KW"/>
</dbReference>
<keyword evidence="9 14" id="KW-0732">Signal</keyword>
<dbReference type="InterPro" id="IPR022354">
    <property type="entry name" value="Pheromone-bd_protein_Gp-9"/>
</dbReference>
<comment type="function">
    <text evidence="12">Colony queen number, a major feature of social organization, is associated with worker genotype for Gp-9. Colonies are headed by either a single reproductive queen (monogyne form) or multiple queens (polygyne form). Differences in worker Gp-9 genotypes between social forms may cause differences in workers' abilities to recognize queens and regulate their numbers.</text>
</comment>
<reference evidence="15" key="1">
    <citation type="journal article" date="2017" name="Toxins">
        <title>Combined Venom Gland Transcriptomic and Venom Peptidomic Analysis of the Predatory Ant Odontomachus monticola.</title>
        <authorList>
            <person name="Kazuma K."/>
            <person name="Masuko K."/>
            <person name="Konno K."/>
            <person name="Inagaki H."/>
        </authorList>
    </citation>
    <scope>NUCLEOTIDE SEQUENCE</scope>
    <source>
        <tissue evidence="15">Venom gland and sac</tissue>
    </source>
</reference>
<evidence type="ECO:0000256" key="9">
    <source>
        <dbReference type="ARBA" id="ARBA00022729"/>
    </source>
</evidence>
<keyword evidence="6" id="KW-0589">Pheromone response</keyword>
<dbReference type="CDD" id="cd23992">
    <property type="entry name" value="PBP_GOBP"/>
    <property type="match status" value="1"/>
</dbReference>
<keyword evidence="8" id="KW-0085">Behavior</keyword>
<comment type="subunit">
    <text evidence="3">Homodimer.</text>
</comment>
<dbReference type="SUPFAM" id="SSF47565">
    <property type="entry name" value="Insect pheromone/odorant-binding proteins"/>
    <property type="match status" value="1"/>
</dbReference>
<gene>
    <name evidence="15" type="primary">PBP2_OM</name>
</gene>
<evidence type="ECO:0000256" key="5">
    <source>
        <dbReference type="ARBA" id="ARBA00022448"/>
    </source>
</evidence>
<sequence>MKVLAFCTCVLALICFSSAETTGERLKQAFSLEQDNFDNCLTANNMTAQDLYTDVNIVNGEHEGAENEERRKKNGCTLECLLKAEGLMVGSDIKEGKVHAQISRTMNGNSMEGKAHKLARDCIREVKNITEECEKGFSLIVCLAKGGYKARNHGEHERE</sequence>
<dbReference type="AlphaFoldDB" id="A0A348G654"/>
<evidence type="ECO:0000256" key="1">
    <source>
        <dbReference type="ARBA" id="ARBA00004613"/>
    </source>
</evidence>
<dbReference type="GO" id="GO:0005615">
    <property type="term" value="C:extracellular space"/>
    <property type="evidence" value="ECO:0007669"/>
    <property type="project" value="InterPro"/>
</dbReference>
<feature type="chain" id="PRO_5016806442" description="Pheromone-binding protein Gp-9" evidence="14">
    <location>
        <begin position="20"/>
        <end position="159"/>
    </location>
</feature>
<comment type="subcellular location">
    <subcellularLocation>
        <location evidence="1">Secreted</location>
    </subcellularLocation>
</comment>
<evidence type="ECO:0000256" key="14">
    <source>
        <dbReference type="SAM" id="SignalP"/>
    </source>
</evidence>
<name>A0A348G654_ODOMO</name>
<evidence type="ECO:0000256" key="2">
    <source>
        <dbReference type="ARBA" id="ARBA00008098"/>
    </source>
</evidence>
<evidence type="ECO:0000256" key="12">
    <source>
        <dbReference type="ARBA" id="ARBA00024844"/>
    </source>
</evidence>
<keyword evidence="10" id="KW-0590">Pheromone-binding</keyword>
<evidence type="ECO:0000256" key="11">
    <source>
        <dbReference type="ARBA" id="ARBA00023157"/>
    </source>
</evidence>
<comment type="similarity">
    <text evidence="2">Belongs to the PBP/GOBP family.</text>
</comment>
<evidence type="ECO:0000256" key="8">
    <source>
        <dbReference type="ARBA" id="ARBA00022610"/>
    </source>
</evidence>
<feature type="signal peptide" evidence="14">
    <location>
        <begin position="1"/>
        <end position="19"/>
    </location>
</feature>
<evidence type="ECO:0000256" key="13">
    <source>
        <dbReference type="ARBA" id="ARBA00032377"/>
    </source>
</evidence>
<accession>A0A348G654</accession>
<keyword evidence="11" id="KW-1015">Disulfide bond</keyword>
<evidence type="ECO:0000256" key="6">
    <source>
        <dbReference type="ARBA" id="ARBA00022507"/>
    </source>
</evidence>